<accession>A0A4Y2D7F2</accession>
<comment type="caution">
    <text evidence="2">The sequence shown here is derived from an EMBL/GenBank/DDBJ whole genome shotgun (WGS) entry which is preliminary data.</text>
</comment>
<evidence type="ECO:0000313" key="3">
    <source>
        <dbReference type="Proteomes" id="UP000499080"/>
    </source>
</evidence>
<evidence type="ECO:0000313" key="2">
    <source>
        <dbReference type="EMBL" id="GBM12006.1"/>
    </source>
</evidence>
<gene>
    <name evidence="2" type="ORF">AVEN_256095_1</name>
</gene>
<dbReference type="OrthoDB" id="7398970at2759"/>
<protein>
    <submittedName>
        <fullName evidence="2">Uncharacterized protein</fullName>
    </submittedName>
</protein>
<keyword evidence="3" id="KW-1185">Reference proteome</keyword>
<dbReference type="Proteomes" id="UP000499080">
    <property type="component" value="Unassembled WGS sequence"/>
</dbReference>
<name>A0A4Y2D7F2_ARAVE</name>
<dbReference type="AlphaFoldDB" id="A0A4Y2D7F2"/>
<feature type="region of interest" description="Disordered" evidence="1">
    <location>
        <begin position="93"/>
        <end position="128"/>
    </location>
</feature>
<proteinExistence type="predicted"/>
<dbReference type="EMBL" id="BGPR01000307">
    <property type="protein sequence ID" value="GBM12006.1"/>
    <property type="molecule type" value="Genomic_DNA"/>
</dbReference>
<organism evidence="2 3">
    <name type="scientific">Araneus ventricosus</name>
    <name type="common">Orbweaver spider</name>
    <name type="synonym">Epeira ventricosa</name>
    <dbReference type="NCBI Taxonomy" id="182803"/>
    <lineage>
        <taxon>Eukaryota</taxon>
        <taxon>Metazoa</taxon>
        <taxon>Ecdysozoa</taxon>
        <taxon>Arthropoda</taxon>
        <taxon>Chelicerata</taxon>
        <taxon>Arachnida</taxon>
        <taxon>Araneae</taxon>
        <taxon>Araneomorphae</taxon>
        <taxon>Entelegynae</taxon>
        <taxon>Araneoidea</taxon>
        <taxon>Araneidae</taxon>
        <taxon>Araneus</taxon>
    </lineage>
</organism>
<sequence>MPFEWILQQEKHWRQTGDKKCGSEQKRQKTLQWYRYERRTGLERLPSGVARKFGDGVIAQVTSSHLTTVQNYDVSPKLDLELLQNGTIPIHDRSLEEPAQSLQEPTRSLEKPARSLEEPARSLEEPARSLEEPALSLASNQRHRVSTRYSAIMIIAVLYKINVLRMLLIQICCS</sequence>
<feature type="compositionally biased region" description="Basic and acidic residues" evidence="1">
    <location>
        <begin position="107"/>
        <end position="128"/>
    </location>
</feature>
<evidence type="ECO:0000256" key="1">
    <source>
        <dbReference type="SAM" id="MobiDB-lite"/>
    </source>
</evidence>
<reference evidence="2 3" key="1">
    <citation type="journal article" date="2019" name="Sci. Rep.">
        <title>Orb-weaving spider Araneus ventricosus genome elucidates the spidroin gene catalogue.</title>
        <authorList>
            <person name="Kono N."/>
            <person name="Nakamura H."/>
            <person name="Ohtoshi R."/>
            <person name="Moran D.A.P."/>
            <person name="Shinohara A."/>
            <person name="Yoshida Y."/>
            <person name="Fujiwara M."/>
            <person name="Mori M."/>
            <person name="Tomita M."/>
            <person name="Arakawa K."/>
        </authorList>
    </citation>
    <scope>NUCLEOTIDE SEQUENCE [LARGE SCALE GENOMIC DNA]</scope>
</reference>